<proteinExistence type="predicted"/>
<dbReference type="Proteomes" id="UP001233999">
    <property type="component" value="Unassembled WGS sequence"/>
</dbReference>
<accession>A0AAD7ZT16</accession>
<comment type="caution">
    <text evidence="1">The sequence shown here is derived from an EMBL/GenBank/DDBJ whole genome shotgun (WGS) entry which is preliminary data.</text>
</comment>
<keyword evidence="2" id="KW-1185">Reference proteome</keyword>
<sequence length="154" mass="17424">EAMVFLKTISSIYERCFCCKRTQKTSSEVVKNVNQLTNQQNKATETFQDNIWTTDIVSYDAMATITAVEAMSSSRTGIINHNFQPPGKKRIINLPDITADTSKFCAGTMTTHCPQDLSPEGEQYFHRGKTTQDSWYFSGSFTEDPRKSKEVTEL</sequence>
<protein>
    <submittedName>
        <fullName evidence="1">Uncharacterized protein</fullName>
    </submittedName>
</protein>
<reference evidence="1" key="1">
    <citation type="journal article" date="2023" name="IScience">
        <title>Live-bearing cockroach genome reveals convergent evolutionary mechanisms linked to viviparity in insects and beyond.</title>
        <authorList>
            <person name="Fouks B."/>
            <person name="Harrison M.C."/>
            <person name="Mikhailova A.A."/>
            <person name="Marchal E."/>
            <person name="English S."/>
            <person name="Carruthers M."/>
            <person name="Jennings E.C."/>
            <person name="Chiamaka E.L."/>
            <person name="Frigard R.A."/>
            <person name="Pippel M."/>
            <person name="Attardo G.M."/>
            <person name="Benoit J.B."/>
            <person name="Bornberg-Bauer E."/>
            <person name="Tobe S.S."/>
        </authorList>
    </citation>
    <scope>NUCLEOTIDE SEQUENCE</scope>
    <source>
        <strain evidence="1">Stay&amp;Tobe</strain>
    </source>
</reference>
<evidence type="ECO:0000313" key="1">
    <source>
        <dbReference type="EMBL" id="KAJ9586385.1"/>
    </source>
</evidence>
<organism evidence="1 2">
    <name type="scientific">Diploptera punctata</name>
    <name type="common">Pacific beetle cockroach</name>
    <dbReference type="NCBI Taxonomy" id="6984"/>
    <lineage>
        <taxon>Eukaryota</taxon>
        <taxon>Metazoa</taxon>
        <taxon>Ecdysozoa</taxon>
        <taxon>Arthropoda</taxon>
        <taxon>Hexapoda</taxon>
        <taxon>Insecta</taxon>
        <taxon>Pterygota</taxon>
        <taxon>Neoptera</taxon>
        <taxon>Polyneoptera</taxon>
        <taxon>Dictyoptera</taxon>
        <taxon>Blattodea</taxon>
        <taxon>Blaberoidea</taxon>
        <taxon>Blaberidae</taxon>
        <taxon>Diplopterinae</taxon>
        <taxon>Diploptera</taxon>
    </lineage>
</organism>
<name>A0AAD7ZT16_DIPPU</name>
<dbReference type="EMBL" id="JASPKZ010007167">
    <property type="protein sequence ID" value="KAJ9586385.1"/>
    <property type="molecule type" value="Genomic_DNA"/>
</dbReference>
<dbReference type="AlphaFoldDB" id="A0AAD7ZT16"/>
<reference evidence="1" key="2">
    <citation type="submission" date="2023-05" db="EMBL/GenBank/DDBJ databases">
        <authorList>
            <person name="Fouks B."/>
        </authorList>
    </citation>
    <scope>NUCLEOTIDE SEQUENCE</scope>
    <source>
        <strain evidence="1">Stay&amp;Tobe</strain>
        <tissue evidence="1">Testes</tissue>
    </source>
</reference>
<evidence type="ECO:0000313" key="2">
    <source>
        <dbReference type="Proteomes" id="UP001233999"/>
    </source>
</evidence>
<gene>
    <name evidence="1" type="ORF">L9F63_019966</name>
</gene>
<feature type="non-terminal residue" evidence="1">
    <location>
        <position position="1"/>
    </location>
</feature>